<protein>
    <recommendedName>
        <fullName evidence="2">Thrombospondin-like N-terminal domain-containing protein</fullName>
    </recommendedName>
</protein>
<dbReference type="InterPro" id="IPR048287">
    <property type="entry name" value="TSPN-like_N"/>
</dbReference>
<keyword evidence="4" id="KW-1185">Reference proteome</keyword>
<dbReference type="STRING" id="36087.A0A077Z5E0"/>
<dbReference type="Proteomes" id="UP000030665">
    <property type="component" value="Unassembled WGS sequence"/>
</dbReference>
<organism evidence="3 4">
    <name type="scientific">Trichuris trichiura</name>
    <name type="common">Whipworm</name>
    <name type="synonym">Trichocephalus trichiurus</name>
    <dbReference type="NCBI Taxonomy" id="36087"/>
    <lineage>
        <taxon>Eukaryota</taxon>
        <taxon>Metazoa</taxon>
        <taxon>Ecdysozoa</taxon>
        <taxon>Nematoda</taxon>
        <taxon>Enoplea</taxon>
        <taxon>Dorylaimia</taxon>
        <taxon>Trichinellida</taxon>
        <taxon>Trichuridae</taxon>
        <taxon>Trichuris</taxon>
    </lineage>
</organism>
<evidence type="ECO:0000313" key="3">
    <source>
        <dbReference type="EMBL" id="CDW55044.1"/>
    </source>
</evidence>
<dbReference type="SUPFAM" id="SSF49899">
    <property type="entry name" value="Concanavalin A-like lectins/glucanases"/>
    <property type="match status" value="1"/>
</dbReference>
<dbReference type="EMBL" id="HG805933">
    <property type="protein sequence ID" value="CDW55044.1"/>
    <property type="molecule type" value="Genomic_DNA"/>
</dbReference>
<keyword evidence="1" id="KW-0677">Repeat</keyword>
<dbReference type="Gene3D" id="2.60.120.200">
    <property type="match status" value="1"/>
</dbReference>
<dbReference type="AlphaFoldDB" id="A0A077Z5E0"/>
<evidence type="ECO:0000259" key="2">
    <source>
        <dbReference type="SMART" id="SM00210"/>
    </source>
</evidence>
<reference evidence="3" key="1">
    <citation type="submission" date="2014-01" db="EMBL/GenBank/DDBJ databases">
        <authorList>
            <person name="Aslett M."/>
        </authorList>
    </citation>
    <scope>NUCLEOTIDE SEQUENCE</scope>
</reference>
<reference evidence="3" key="2">
    <citation type="submission" date="2014-03" db="EMBL/GenBank/DDBJ databases">
        <title>The whipworm genome and dual-species transcriptomics of an intimate host-pathogen interaction.</title>
        <authorList>
            <person name="Foth B.J."/>
            <person name="Tsai I.J."/>
            <person name="Reid A.J."/>
            <person name="Bancroft A.J."/>
            <person name="Nichol S."/>
            <person name="Tracey A."/>
            <person name="Holroyd N."/>
            <person name="Cotton J.A."/>
            <person name="Stanley E.J."/>
            <person name="Zarowiecki M."/>
            <person name="Liu J.Z."/>
            <person name="Huckvale T."/>
            <person name="Cooper P.J."/>
            <person name="Grencis R.K."/>
            <person name="Berriman M."/>
        </authorList>
    </citation>
    <scope>NUCLEOTIDE SEQUENCE [LARGE SCALE GENOMIC DNA]</scope>
</reference>
<gene>
    <name evidence="3" type="ORF">TTRE_0000331501</name>
</gene>
<dbReference type="OrthoDB" id="10060752at2759"/>
<proteinExistence type="predicted"/>
<feature type="domain" description="Thrombospondin-like N-terminal" evidence="2">
    <location>
        <begin position="7"/>
        <end position="197"/>
    </location>
</feature>
<evidence type="ECO:0000313" key="4">
    <source>
        <dbReference type="Proteomes" id="UP000030665"/>
    </source>
</evidence>
<accession>A0A077Z5E0</accession>
<name>A0A077Z5E0_TRITR</name>
<dbReference type="SMART" id="SM00210">
    <property type="entry name" value="TSPN"/>
    <property type="match status" value="1"/>
</dbReference>
<evidence type="ECO:0000256" key="1">
    <source>
        <dbReference type="ARBA" id="ARBA00022737"/>
    </source>
</evidence>
<dbReference type="InterPro" id="IPR013320">
    <property type="entry name" value="ConA-like_dom_sf"/>
</dbReference>
<sequence>MANDEVEIDLLKAVKAPLDPNIYQAKGMQGLPSFGFQPGANVVVPYRFHMPRRFFRDFAILITVREDDEKGGYLFAVVNPFDTIVELGVLLEPSGDRKTNVSLVYSDHKRDAESRTIASFNLPTITNKWTQLALKVEGAEVTMYMNCQRFEMLTVHRRPKQLNFDEASKLYIAQAGPILNKPFVAVLVRIDKVVLGGDRPLAAAPYNIHTFSFSIPLLLASLFFDLAKGV</sequence>